<sequence>MKRVVLFSWFCCLLMGAWAQQRPHYTQYIINPYILNPALTGIENYTDVKLSYRSQWVGFPGAPQTIYATMHTPIGKEDYRNSPTSFEVPGENPRGKQYWEDYTAAAAHHGVGATLINYKTGYINRYFATVSYAYHLGLSPKLNLSAGFAGGISGTTVDASKIELANPVDPAIGGVTQEFRKIKPELSAGVWLYSDDFFAGVSAQQIIPQKINLVSNDLYRSTLVPHIFATTGYRFAAGDDVNVLPSVMLRYIPSMPLFVDVNVKAQYHDRFWLGGNYRIKEGFAAMAGFNISNTLNVSYSYDVNNSKYLLQYMQRGTHEIVIGFLLGNKYGDLCPRRVW</sequence>
<dbReference type="AlphaFoldDB" id="A0A4Q1CGN3"/>
<protein>
    <submittedName>
        <fullName evidence="2">Type IX secretion system membrane protein PorP/SprF</fullName>
    </submittedName>
</protein>
<keyword evidence="1" id="KW-0732">Signal</keyword>
<dbReference type="RefSeq" id="WP_129131991.1">
    <property type="nucleotide sequence ID" value="NZ_SDHW01000005.1"/>
</dbReference>
<proteinExistence type="predicted"/>
<dbReference type="NCBIfam" id="TIGR03519">
    <property type="entry name" value="T9SS_PorP_fam"/>
    <property type="match status" value="1"/>
</dbReference>
<reference evidence="2 3" key="1">
    <citation type="submission" date="2019-01" db="EMBL/GenBank/DDBJ databases">
        <title>Lacibacter sp. strain TTM-7.</title>
        <authorList>
            <person name="Chen W.-M."/>
        </authorList>
    </citation>
    <scope>NUCLEOTIDE SEQUENCE [LARGE SCALE GENOMIC DNA]</scope>
    <source>
        <strain evidence="2 3">TTM-7</strain>
    </source>
</reference>
<dbReference type="EMBL" id="SDHW01000005">
    <property type="protein sequence ID" value="RXK58935.1"/>
    <property type="molecule type" value="Genomic_DNA"/>
</dbReference>
<organism evidence="2 3">
    <name type="scientific">Lacibacter luteus</name>
    <dbReference type="NCBI Taxonomy" id="2508719"/>
    <lineage>
        <taxon>Bacteria</taxon>
        <taxon>Pseudomonadati</taxon>
        <taxon>Bacteroidota</taxon>
        <taxon>Chitinophagia</taxon>
        <taxon>Chitinophagales</taxon>
        <taxon>Chitinophagaceae</taxon>
        <taxon>Lacibacter</taxon>
    </lineage>
</organism>
<feature type="chain" id="PRO_5020968123" evidence="1">
    <location>
        <begin position="20"/>
        <end position="339"/>
    </location>
</feature>
<dbReference type="InterPro" id="IPR019861">
    <property type="entry name" value="PorP/SprF_Bacteroidetes"/>
</dbReference>
<dbReference type="OrthoDB" id="626665at2"/>
<evidence type="ECO:0000313" key="2">
    <source>
        <dbReference type="EMBL" id="RXK58935.1"/>
    </source>
</evidence>
<dbReference type="Pfam" id="PF11751">
    <property type="entry name" value="PorP_SprF"/>
    <property type="match status" value="1"/>
</dbReference>
<evidence type="ECO:0000256" key="1">
    <source>
        <dbReference type="SAM" id="SignalP"/>
    </source>
</evidence>
<feature type="signal peptide" evidence="1">
    <location>
        <begin position="1"/>
        <end position="19"/>
    </location>
</feature>
<dbReference type="Proteomes" id="UP000290204">
    <property type="component" value="Unassembled WGS sequence"/>
</dbReference>
<gene>
    <name evidence="2" type="ORF">ESA94_16235</name>
</gene>
<accession>A0A4Q1CGN3</accession>
<keyword evidence="3" id="KW-1185">Reference proteome</keyword>
<comment type="caution">
    <text evidence="2">The sequence shown here is derived from an EMBL/GenBank/DDBJ whole genome shotgun (WGS) entry which is preliminary data.</text>
</comment>
<evidence type="ECO:0000313" key="3">
    <source>
        <dbReference type="Proteomes" id="UP000290204"/>
    </source>
</evidence>
<name>A0A4Q1CGN3_9BACT</name>